<feature type="transmembrane region" description="Helical" evidence="5">
    <location>
        <begin position="243"/>
        <end position="262"/>
    </location>
</feature>
<feature type="transmembrane region" description="Helical" evidence="5">
    <location>
        <begin position="43"/>
        <end position="60"/>
    </location>
</feature>
<dbReference type="AlphaFoldDB" id="A0A366GNL1"/>
<evidence type="ECO:0000256" key="2">
    <source>
        <dbReference type="ARBA" id="ARBA00022692"/>
    </source>
</evidence>
<keyword evidence="2 5" id="KW-0812">Transmembrane</keyword>
<comment type="caution">
    <text evidence="7">The sequence shown here is derived from an EMBL/GenBank/DDBJ whole genome shotgun (WGS) entry which is preliminary data.</text>
</comment>
<feature type="transmembrane region" description="Helical" evidence="5">
    <location>
        <begin position="102"/>
        <end position="121"/>
    </location>
</feature>
<proteinExistence type="predicted"/>
<feature type="domain" description="O-antigen ligase-related" evidence="6">
    <location>
        <begin position="204"/>
        <end position="342"/>
    </location>
</feature>
<dbReference type="OrthoDB" id="6364026at2"/>
<comment type="subcellular location">
    <subcellularLocation>
        <location evidence="1">Membrane</location>
        <topology evidence="1">Multi-pass membrane protein</topology>
    </subcellularLocation>
</comment>
<feature type="transmembrane region" description="Helical" evidence="5">
    <location>
        <begin position="327"/>
        <end position="349"/>
    </location>
</feature>
<feature type="transmembrane region" description="Helical" evidence="5">
    <location>
        <begin position="218"/>
        <end position="236"/>
    </location>
</feature>
<feature type="transmembrane region" description="Helical" evidence="5">
    <location>
        <begin position="193"/>
        <end position="212"/>
    </location>
</feature>
<dbReference type="GO" id="GO:0016874">
    <property type="term" value="F:ligase activity"/>
    <property type="evidence" value="ECO:0007669"/>
    <property type="project" value="UniProtKB-KW"/>
</dbReference>
<evidence type="ECO:0000256" key="4">
    <source>
        <dbReference type="ARBA" id="ARBA00023136"/>
    </source>
</evidence>
<feature type="transmembrane region" description="Helical" evidence="5">
    <location>
        <begin position="168"/>
        <end position="186"/>
    </location>
</feature>
<keyword evidence="4 5" id="KW-0472">Membrane</keyword>
<dbReference type="Pfam" id="PF04932">
    <property type="entry name" value="Wzy_C"/>
    <property type="match status" value="1"/>
</dbReference>
<name>A0A366GNL1_9GAMM</name>
<accession>A0A366GNL1</accession>
<feature type="transmembrane region" description="Helical" evidence="5">
    <location>
        <begin position="21"/>
        <end position="37"/>
    </location>
</feature>
<evidence type="ECO:0000313" key="7">
    <source>
        <dbReference type="EMBL" id="RBP29121.1"/>
    </source>
</evidence>
<dbReference type="PANTHER" id="PTHR37422:SF13">
    <property type="entry name" value="LIPOPOLYSACCHARIDE BIOSYNTHESIS PROTEIN PA4999-RELATED"/>
    <property type="match status" value="1"/>
</dbReference>
<evidence type="ECO:0000256" key="3">
    <source>
        <dbReference type="ARBA" id="ARBA00022989"/>
    </source>
</evidence>
<dbReference type="GO" id="GO:0016020">
    <property type="term" value="C:membrane"/>
    <property type="evidence" value="ECO:0007669"/>
    <property type="project" value="UniProtKB-SubCell"/>
</dbReference>
<keyword evidence="3 5" id="KW-1133">Transmembrane helix</keyword>
<feature type="transmembrane region" description="Helical" evidence="5">
    <location>
        <begin position="128"/>
        <end position="148"/>
    </location>
</feature>
<feature type="transmembrane region" description="Helical" evidence="5">
    <location>
        <begin position="361"/>
        <end position="380"/>
    </location>
</feature>
<dbReference type="InterPro" id="IPR051533">
    <property type="entry name" value="WaaL-like"/>
</dbReference>
<reference evidence="7 8" key="1">
    <citation type="submission" date="2018-06" db="EMBL/GenBank/DDBJ databases">
        <title>Freshwater and sediment microbial communities from various areas in North America, analyzing microbe dynamics in response to fracking.</title>
        <authorList>
            <person name="Lamendella R."/>
        </authorList>
    </citation>
    <scope>NUCLEOTIDE SEQUENCE [LARGE SCALE GENOMIC DNA]</scope>
    <source>
        <strain evidence="7 8">114J</strain>
    </source>
</reference>
<dbReference type="InterPro" id="IPR007016">
    <property type="entry name" value="O-antigen_ligase-rel_domated"/>
</dbReference>
<protein>
    <submittedName>
        <fullName evidence="7">O-antigen ligase</fullName>
    </submittedName>
</protein>
<gene>
    <name evidence="7" type="ORF">DET50_11019</name>
</gene>
<organism evidence="7 8">
    <name type="scientific">Marinobacter pelagius</name>
    <dbReference type="NCBI Taxonomy" id="379482"/>
    <lineage>
        <taxon>Bacteria</taxon>
        <taxon>Pseudomonadati</taxon>
        <taxon>Pseudomonadota</taxon>
        <taxon>Gammaproteobacteria</taxon>
        <taxon>Pseudomonadales</taxon>
        <taxon>Marinobacteraceae</taxon>
        <taxon>Marinobacter</taxon>
    </lineage>
</organism>
<evidence type="ECO:0000256" key="1">
    <source>
        <dbReference type="ARBA" id="ARBA00004141"/>
    </source>
</evidence>
<evidence type="ECO:0000256" key="5">
    <source>
        <dbReference type="SAM" id="Phobius"/>
    </source>
</evidence>
<feature type="transmembrane region" description="Helical" evidence="5">
    <location>
        <begin position="72"/>
        <end position="90"/>
    </location>
</feature>
<evidence type="ECO:0000313" key="8">
    <source>
        <dbReference type="Proteomes" id="UP000252995"/>
    </source>
</evidence>
<dbReference type="EMBL" id="QNRO01000010">
    <property type="protein sequence ID" value="RBP29121.1"/>
    <property type="molecule type" value="Genomic_DNA"/>
</dbReference>
<evidence type="ECO:0000259" key="6">
    <source>
        <dbReference type="Pfam" id="PF04932"/>
    </source>
</evidence>
<dbReference type="Proteomes" id="UP000252995">
    <property type="component" value="Unassembled WGS sequence"/>
</dbReference>
<feature type="transmembrane region" description="Helical" evidence="5">
    <location>
        <begin position="392"/>
        <end position="410"/>
    </location>
</feature>
<keyword evidence="7" id="KW-0436">Ligase</keyword>
<sequence length="428" mass="48212">MDISGNFSMQRVSAITRIRPVNLQQVLFAVWLLLGVVTTEDVYRTFFHVLIYPLTIYLLIRVDEGLVWRDPFIRLFLLFCGYMSLTTWMVGSGPYEEDLQAFRWGLEAALGMLAYFFWAFYASRSEQLWGRCFLVLVLTGTIAGLVSSLPGVLQGGRLGGLGVMTHPIQGASVAIIFLATGLFLTFRERGKESLADILLAVFSILSVCIFVIMTKSRAPIASLAIYLSIFAVILGIQYRRPTLIVVYGLVIGGILLLTDWAIGLDVLYKQLLSRGASYRFDIWTTYLTYPPETLLLGNGAGVDFRLTDAYRLYFQPMGLDIAHPHNIWLGAFSETGLIGVLMQAGLVCLPVISVLRSRLNLSVKFHLLALVGLFLFLTFSDEYTLLRSVHPIWFFGWIPLIFVWVQARYCDRRATDNAWRNGYRGKSS</sequence>
<dbReference type="PANTHER" id="PTHR37422">
    <property type="entry name" value="TEICHURONIC ACID BIOSYNTHESIS PROTEIN TUAE"/>
    <property type="match status" value="1"/>
</dbReference>